<proteinExistence type="predicted"/>
<keyword evidence="7" id="KW-1185">Reference proteome</keyword>
<comment type="caution">
    <text evidence="6">The sequence shown here is derived from an EMBL/GenBank/DDBJ whole genome shotgun (WGS) entry which is preliminary data.</text>
</comment>
<feature type="binding site" evidence="3">
    <location>
        <position position="111"/>
    </location>
    <ligand>
        <name>substrate</name>
    </ligand>
</feature>
<evidence type="ECO:0000256" key="4">
    <source>
        <dbReference type="PIRSR" id="PIRSR000097-3"/>
    </source>
</evidence>
<evidence type="ECO:0000256" key="2">
    <source>
        <dbReference type="PIRSR" id="PIRSR000097-1"/>
    </source>
</evidence>
<sequence length="301" mass="34283">MILPAQKLSNGEHIPTIGLGTWGLVDPGVLECSIRNAIELGYRHIDTAHIYGNQKKIGQILKNIFSEGLVERKDLFITSKLWNDSHDDPMTAIKQTLEDLQLEYVDLYLIHWPVRFEPDANGEVTLGLDRFRLGAFDPVPLWKKMEELVDAGYTRSIGISNFGIENTKKVLEVCRIKPVVSQFELHPYLKQTTLVNFLHEHDIHIVSYSSLGSTADCSLKIRNDKTIKTVAEKYECSPSQIILSYLTMQGVCVIPKSTSRKHLEENMDLKALKQEDMRIIDGIEITHRYVDPISFGESRFD</sequence>
<organism evidence="6 7">
    <name type="scientific">Ordospora colligata OC4</name>
    <dbReference type="NCBI Taxonomy" id="1354746"/>
    <lineage>
        <taxon>Eukaryota</taxon>
        <taxon>Fungi</taxon>
        <taxon>Fungi incertae sedis</taxon>
        <taxon>Microsporidia</taxon>
        <taxon>Ordosporidae</taxon>
        <taxon>Ordospora</taxon>
    </lineage>
</organism>
<gene>
    <name evidence="6" type="ORF">M896_010870</name>
</gene>
<evidence type="ECO:0000259" key="5">
    <source>
        <dbReference type="Pfam" id="PF00248"/>
    </source>
</evidence>
<dbReference type="Pfam" id="PF00248">
    <property type="entry name" value="Aldo_ket_red"/>
    <property type="match status" value="1"/>
</dbReference>
<reference evidence="6 7" key="1">
    <citation type="journal article" date="2014" name="MBio">
        <title>The Ordospora colligata genome; evolution of extreme reduction in microsporidia and host-to-parasite horizontal gene transfer.</title>
        <authorList>
            <person name="Pombert J.-F."/>
            <person name="Haag K.L."/>
            <person name="Beidas S."/>
            <person name="Ebert D."/>
            <person name="Keeling P.J."/>
        </authorList>
    </citation>
    <scope>NUCLEOTIDE SEQUENCE [LARGE SCALE GENOMIC DNA]</scope>
    <source>
        <strain evidence="6 7">OC4</strain>
    </source>
</reference>
<dbReference type="InterPro" id="IPR018170">
    <property type="entry name" value="Aldo/ket_reductase_CS"/>
</dbReference>
<dbReference type="InterPro" id="IPR020471">
    <property type="entry name" value="AKR"/>
</dbReference>
<evidence type="ECO:0000256" key="3">
    <source>
        <dbReference type="PIRSR" id="PIRSR000097-2"/>
    </source>
</evidence>
<keyword evidence="1" id="KW-0560">Oxidoreductase</keyword>
<protein>
    <submittedName>
        <fullName evidence="6">Aldo-keto reductase</fullName>
    </submittedName>
</protein>
<dbReference type="PIRSF" id="PIRSF000097">
    <property type="entry name" value="AKR"/>
    <property type="match status" value="1"/>
</dbReference>
<dbReference type="PROSITE" id="PS00062">
    <property type="entry name" value="ALDOKETO_REDUCTASE_2"/>
    <property type="match status" value="1"/>
</dbReference>
<evidence type="ECO:0000313" key="7">
    <source>
        <dbReference type="Proteomes" id="UP000031056"/>
    </source>
</evidence>
<dbReference type="VEuPathDB" id="MicrosporidiaDB:M896_010870"/>
<dbReference type="SUPFAM" id="SSF51430">
    <property type="entry name" value="NAD(P)-linked oxidoreductase"/>
    <property type="match status" value="1"/>
</dbReference>
<dbReference type="Proteomes" id="UP000031056">
    <property type="component" value="Unassembled WGS sequence"/>
</dbReference>
<name>A0A0B2UMD2_9MICR</name>
<dbReference type="AlphaFoldDB" id="A0A0B2UMD2"/>
<evidence type="ECO:0000256" key="1">
    <source>
        <dbReference type="ARBA" id="ARBA00023002"/>
    </source>
</evidence>
<accession>A0A0B2UMD2</accession>
<dbReference type="CDD" id="cd19071">
    <property type="entry name" value="AKR_AKR1-5-like"/>
    <property type="match status" value="1"/>
</dbReference>
<dbReference type="InParanoid" id="A0A0B2UMD2"/>
<dbReference type="GeneID" id="26260930"/>
<dbReference type="RefSeq" id="XP_014564476.1">
    <property type="nucleotide sequence ID" value="XM_014708990.1"/>
</dbReference>
<feature type="domain" description="NADP-dependent oxidoreductase" evidence="5">
    <location>
        <begin position="17"/>
        <end position="284"/>
    </location>
</feature>
<dbReference type="PRINTS" id="PR00069">
    <property type="entry name" value="ALDKETRDTASE"/>
</dbReference>
<dbReference type="InterPro" id="IPR036812">
    <property type="entry name" value="NAD(P)_OxRdtase_dom_sf"/>
</dbReference>
<dbReference type="PROSITE" id="PS00798">
    <property type="entry name" value="ALDOKETO_REDUCTASE_1"/>
    <property type="match status" value="1"/>
</dbReference>
<dbReference type="Gene3D" id="3.20.20.100">
    <property type="entry name" value="NADP-dependent oxidoreductase domain"/>
    <property type="match status" value="1"/>
</dbReference>
<dbReference type="PANTHER" id="PTHR11732">
    <property type="entry name" value="ALDO/KETO REDUCTASE"/>
    <property type="match status" value="1"/>
</dbReference>
<dbReference type="FunCoup" id="A0A0B2UMD2">
    <property type="interactions" value="80"/>
</dbReference>
<dbReference type="EMBL" id="JOKQ01000001">
    <property type="protein sequence ID" value="KHN70434.1"/>
    <property type="molecule type" value="Genomic_DNA"/>
</dbReference>
<dbReference type="HOGENOM" id="CLU_023205_0_0_1"/>
<feature type="active site" description="Proton donor" evidence="2">
    <location>
        <position position="51"/>
    </location>
</feature>
<dbReference type="InterPro" id="IPR023210">
    <property type="entry name" value="NADP_OxRdtase_dom"/>
</dbReference>
<dbReference type="STRING" id="1354746.A0A0B2UMD2"/>
<dbReference type="FunFam" id="3.20.20.100:FF:000002">
    <property type="entry name" value="2,5-diketo-D-gluconic acid reductase A"/>
    <property type="match status" value="1"/>
</dbReference>
<dbReference type="OrthoDB" id="416253at2759"/>
<dbReference type="GO" id="GO:0016616">
    <property type="term" value="F:oxidoreductase activity, acting on the CH-OH group of donors, NAD or NADP as acceptor"/>
    <property type="evidence" value="ECO:0007669"/>
    <property type="project" value="UniProtKB-ARBA"/>
</dbReference>
<evidence type="ECO:0000313" key="6">
    <source>
        <dbReference type="EMBL" id="KHN70434.1"/>
    </source>
</evidence>
<feature type="site" description="Lowers pKa of active site Tyr" evidence="4">
    <location>
        <position position="80"/>
    </location>
</feature>